<evidence type="ECO:0000313" key="2">
    <source>
        <dbReference type="EMBL" id="GMI24624.1"/>
    </source>
</evidence>
<name>A0ABQ6ME39_9STRA</name>
<keyword evidence="1" id="KW-1133">Transmembrane helix</keyword>
<feature type="transmembrane region" description="Helical" evidence="1">
    <location>
        <begin position="98"/>
        <end position="121"/>
    </location>
</feature>
<protein>
    <recommendedName>
        <fullName evidence="4">DUF819-domain-containing protein</fullName>
    </recommendedName>
</protein>
<evidence type="ECO:0008006" key="4">
    <source>
        <dbReference type="Google" id="ProtNLM"/>
    </source>
</evidence>
<feature type="transmembrane region" description="Helical" evidence="1">
    <location>
        <begin position="133"/>
        <end position="155"/>
    </location>
</feature>
<evidence type="ECO:0000313" key="3">
    <source>
        <dbReference type="Proteomes" id="UP001165060"/>
    </source>
</evidence>
<keyword evidence="3" id="KW-1185">Reference proteome</keyword>
<feature type="transmembrane region" description="Helical" evidence="1">
    <location>
        <begin position="12"/>
        <end position="30"/>
    </location>
</feature>
<sequence length="385" mass="38747">TSPTSLQAHPFLSSTPHVLSCSLLFCALGVRWEETTSWGRSASAPIVTMFLALLASNLSLVPFSSPVYSFATSHLVPLSVPLLLFNGSLRSLLTSGRALLPAFLLGSLSTALGTVLAFSLLPLRSLGADAPSVAAALCARHVGGAVNFVAVAGTFGVKPDVVAAAIAADNVVVGLYFVLLFALAGKPRVAALPPPAPSAAPPTPPPITLSSLAVSLSLSSLLASLGSLLTSLLLPPRTSPLPLTSVLTVAAASLRPQLFSRNAPAASALGVLFMQFFFAASGAAGSISLVLSTAPSLFLFSLLQISLHLLLLLPLGRLLGLPLPSLLLASNACVGGSTTAAGMAKAKGWDELVLPAVLVGVAGYAGGTLVGIGVGAGVLRRMAGV</sequence>
<dbReference type="Pfam" id="PF05684">
    <property type="entry name" value="DUF819"/>
    <property type="match status" value="1"/>
</dbReference>
<dbReference type="PANTHER" id="PTHR34289">
    <property type="entry name" value="PROTEIN, PUTATIVE (DUF819)-RELATED"/>
    <property type="match status" value="1"/>
</dbReference>
<evidence type="ECO:0000256" key="1">
    <source>
        <dbReference type="SAM" id="Phobius"/>
    </source>
</evidence>
<dbReference type="PANTHER" id="PTHR34289:SF8">
    <property type="entry name" value="DUF819 DOMAIN-CONTAINING PROTEIN"/>
    <property type="match status" value="1"/>
</dbReference>
<feature type="transmembrane region" description="Helical" evidence="1">
    <location>
        <begin position="67"/>
        <end position="86"/>
    </location>
</feature>
<feature type="transmembrane region" description="Helical" evidence="1">
    <location>
        <begin position="352"/>
        <end position="379"/>
    </location>
</feature>
<keyword evidence="1" id="KW-0812">Transmembrane</keyword>
<organism evidence="2 3">
    <name type="scientific">Tetraparma gracilis</name>
    <dbReference type="NCBI Taxonomy" id="2962635"/>
    <lineage>
        <taxon>Eukaryota</taxon>
        <taxon>Sar</taxon>
        <taxon>Stramenopiles</taxon>
        <taxon>Ochrophyta</taxon>
        <taxon>Bolidophyceae</taxon>
        <taxon>Parmales</taxon>
        <taxon>Triparmaceae</taxon>
        <taxon>Tetraparma</taxon>
    </lineage>
</organism>
<feature type="transmembrane region" description="Helical" evidence="1">
    <location>
        <begin position="162"/>
        <end position="184"/>
    </location>
</feature>
<feature type="non-terminal residue" evidence="2">
    <location>
        <position position="1"/>
    </location>
</feature>
<dbReference type="EMBL" id="BRYB01004033">
    <property type="protein sequence ID" value="GMI24624.1"/>
    <property type="molecule type" value="Genomic_DNA"/>
</dbReference>
<proteinExistence type="predicted"/>
<dbReference type="InterPro" id="IPR008537">
    <property type="entry name" value="DUF819"/>
</dbReference>
<keyword evidence="1" id="KW-0472">Membrane</keyword>
<dbReference type="Proteomes" id="UP001165060">
    <property type="component" value="Unassembled WGS sequence"/>
</dbReference>
<comment type="caution">
    <text evidence="2">The sequence shown here is derived from an EMBL/GenBank/DDBJ whole genome shotgun (WGS) entry which is preliminary data.</text>
</comment>
<gene>
    <name evidence="2" type="ORF">TeGR_g680</name>
</gene>
<feature type="transmembrane region" description="Helical" evidence="1">
    <location>
        <begin position="265"/>
        <end position="290"/>
    </location>
</feature>
<accession>A0ABQ6ME39</accession>
<feature type="transmembrane region" description="Helical" evidence="1">
    <location>
        <begin position="297"/>
        <end position="316"/>
    </location>
</feature>
<feature type="transmembrane region" description="Helical" evidence="1">
    <location>
        <begin position="42"/>
        <end position="61"/>
    </location>
</feature>
<reference evidence="2 3" key="1">
    <citation type="journal article" date="2023" name="Commun. Biol.">
        <title>Genome analysis of Parmales, the sister group of diatoms, reveals the evolutionary specialization of diatoms from phago-mixotrophs to photoautotrophs.</title>
        <authorList>
            <person name="Ban H."/>
            <person name="Sato S."/>
            <person name="Yoshikawa S."/>
            <person name="Yamada K."/>
            <person name="Nakamura Y."/>
            <person name="Ichinomiya M."/>
            <person name="Sato N."/>
            <person name="Blanc-Mathieu R."/>
            <person name="Endo H."/>
            <person name="Kuwata A."/>
            <person name="Ogata H."/>
        </authorList>
    </citation>
    <scope>NUCLEOTIDE SEQUENCE [LARGE SCALE GENOMIC DNA]</scope>
</reference>